<comment type="cofactor">
    <cofactor evidence="1">
        <name>NAD(+)</name>
        <dbReference type="ChEBI" id="CHEBI:57540"/>
    </cofactor>
</comment>
<dbReference type="Proteomes" id="UP001595859">
    <property type="component" value="Unassembled WGS sequence"/>
</dbReference>
<name>A0ABV9S2R1_9PSEU</name>
<dbReference type="InterPro" id="IPR036291">
    <property type="entry name" value="NAD(P)-bd_dom_sf"/>
</dbReference>
<dbReference type="SUPFAM" id="SSF52283">
    <property type="entry name" value="Formate/glycerate dehydrogenase catalytic domain-like"/>
    <property type="match status" value="1"/>
</dbReference>
<keyword evidence="3" id="KW-0554">One-carbon metabolism</keyword>
<accession>A0ABV9S2R1</accession>
<evidence type="ECO:0000256" key="2">
    <source>
        <dbReference type="ARBA" id="ARBA00007122"/>
    </source>
</evidence>
<dbReference type="SMART" id="SM00997">
    <property type="entry name" value="AdoHcyase_NAD"/>
    <property type="match status" value="1"/>
</dbReference>
<dbReference type="InterPro" id="IPR042172">
    <property type="entry name" value="Adenosylhomocyst_ase-like_sf"/>
</dbReference>
<dbReference type="PANTHER" id="PTHR23420:SF0">
    <property type="entry name" value="ADENOSYLHOMOCYSTEINASE"/>
    <property type="match status" value="1"/>
</dbReference>
<evidence type="ECO:0000313" key="7">
    <source>
        <dbReference type="Proteomes" id="UP001595859"/>
    </source>
</evidence>
<feature type="domain" description="S-adenosyl-L-homocysteine hydrolase NAD binding" evidence="5">
    <location>
        <begin position="157"/>
        <end position="297"/>
    </location>
</feature>
<proteinExistence type="inferred from homology"/>
<dbReference type="Pfam" id="PF00670">
    <property type="entry name" value="AdoHcyase_NAD"/>
    <property type="match status" value="1"/>
</dbReference>
<keyword evidence="4" id="KW-0520">NAD</keyword>
<dbReference type="InterPro" id="IPR015878">
    <property type="entry name" value="Ado_hCys_hydrolase_NAD-bd"/>
</dbReference>
<comment type="caution">
    <text evidence="6">The sequence shown here is derived from an EMBL/GenBank/DDBJ whole genome shotgun (WGS) entry which is preliminary data.</text>
</comment>
<dbReference type="RefSeq" id="WP_378057902.1">
    <property type="nucleotide sequence ID" value="NZ_JBHSIS010000009.1"/>
</dbReference>
<reference evidence="7" key="1">
    <citation type="journal article" date="2019" name="Int. J. Syst. Evol. Microbiol.">
        <title>The Global Catalogue of Microorganisms (GCM) 10K type strain sequencing project: providing services to taxonomists for standard genome sequencing and annotation.</title>
        <authorList>
            <consortium name="The Broad Institute Genomics Platform"/>
            <consortium name="The Broad Institute Genome Sequencing Center for Infectious Disease"/>
            <person name="Wu L."/>
            <person name="Ma J."/>
        </authorList>
    </citation>
    <scope>NUCLEOTIDE SEQUENCE [LARGE SCALE GENOMIC DNA]</scope>
    <source>
        <strain evidence="7">ZS-22-S1</strain>
    </source>
</reference>
<keyword evidence="7" id="KW-1185">Reference proteome</keyword>
<dbReference type="SUPFAM" id="SSF51735">
    <property type="entry name" value="NAD(P)-binding Rossmann-fold domains"/>
    <property type="match status" value="1"/>
</dbReference>
<dbReference type="Gene3D" id="3.40.50.1480">
    <property type="entry name" value="Adenosylhomocysteinase-like"/>
    <property type="match status" value="1"/>
</dbReference>
<organism evidence="6 7">
    <name type="scientific">Actinophytocola glycyrrhizae</name>
    <dbReference type="NCBI Taxonomy" id="2044873"/>
    <lineage>
        <taxon>Bacteria</taxon>
        <taxon>Bacillati</taxon>
        <taxon>Actinomycetota</taxon>
        <taxon>Actinomycetes</taxon>
        <taxon>Pseudonocardiales</taxon>
        <taxon>Pseudonocardiaceae</taxon>
    </lineage>
</organism>
<evidence type="ECO:0000256" key="3">
    <source>
        <dbReference type="ARBA" id="ARBA00022563"/>
    </source>
</evidence>
<dbReference type="PANTHER" id="PTHR23420">
    <property type="entry name" value="ADENOSYLHOMOCYSTEINASE"/>
    <property type="match status" value="1"/>
</dbReference>
<evidence type="ECO:0000256" key="1">
    <source>
        <dbReference type="ARBA" id="ARBA00001911"/>
    </source>
</evidence>
<evidence type="ECO:0000259" key="5">
    <source>
        <dbReference type="SMART" id="SM00997"/>
    </source>
</evidence>
<evidence type="ECO:0000313" key="6">
    <source>
        <dbReference type="EMBL" id="MFC4855935.1"/>
    </source>
</evidence>
<comment type="similarity">
    <text evidence="2">Belongs to the adenosylhomocysteinase family.</text>
</comment>
<dbReference type="EMBL" id="JBHSIS010000009">
    <property type="protein sequence ID" value="MFC4855935.1"/>
    <property type="molecule type" value="Genomic_DNA"/>
</dbReference>
<sequence>MATSAAGLFPDITGRFAAADVPFLRRARLRAERTRPYAGMTVLHNVPLTAETMCKIEVLALGGAELVVTSPSFMAPDPQCVEALGAAGVEFRREYRFPEEFDVVLDCGGELQPLVAPRMGVGELTGTGTRRYRAACPAYPVIAVDESRVKDLEASLGTGRAFLHALRRLVREPIDGRPFLVFGYGKVGRGIVRALAPHTDRVGVVDVDPGALAAAAAAGCDAMPAGERDRVAAWARQAFAVVTATGTPGVVTKGYEVAAFLGAHLANMGGEDEFGDAFAAGDVLCGKQPVNFSVSDPGLVRYLDPVFHAHNLVVDVLSHARHRPGVQPFPDFLADEIVDCWQRVFGEDLDAEPDLRRVDRRPA</sequence>
<evidence type="ECO:0000256" key="4">
    <source>
        <dbReference type="ARBA" id="ARBA00023027"/>
    </source>
</evidence>
<gene>
    <name evidence="6" type="ORF">ACFPCV_20680</name>
</gene>
<dbReference type="Gene3D" id="3.40.50.720">
    <property type="entry name" value="NAD(P)-binding Rossmann-like Domain"/>
    <property type="match status" value="1"/>
</dbReference>
<dbReference type="InterPro" id="IPR000043">
    <property type="entry name" value="Adenosylhomocysteinase-like"/>
</dbReference>
<protein>
    <recommendedName>
        <fullName evidence="5">S-adenosyl-L-homocysteine hydrolase NAD binding domain-containing protein</fullName>
    </recommendedName>
</protein>